<protein>
    <submittedName>
        <fullName evidence="1">Uncharacterized protein</fullName>
    </submittedName>
</protein>
<reference evidence="1 2" key="1">
    <citation type="submission" date="2024-06" db="EMBL/GenBank/DDBJ databases">
        <title>A chromosome level genome sequence of Diviner's sage (Salvia divinorum).</title>
        <authorList>
            <person name="Ford S.A."/>
            <person name="Ro D.-K."/>
            <person name="Ness R.W."/>
            <person name="Phillips M.A."/>
        </authorList>
    </citation>
    <scope>NUCLEOTIDE SEQUENCE [LARGE SCALE GENOMIC DNA]</scope>
    <source>
        <strain evidence="1">SAF-2024a</strain>
        <tissue evidence="1">Leaf</tissue>
    </source>
</reference>
<evidence type="ECO:0000313" key="1">
    <source>
        <dbReference type="EMBL" id="KAL1555029.1"/>
    </source>
</evidence>
<keyword evidence="2" id="KW-1185">Reference proteome</keyword>
<dbReference type="Proteomes" id="UP001567538">
    <property type="component" value="Unassembled WGS sequence"/>
</dbReference>
<sequence length="158" mass="18003">MPPNPTPSPLLPYIPSSSPFQSHSLFQKHLAHKINFSLLLTQISTQFLTLLHSRPVVEDHHHRRVLTLPLTFHHRSSRHDPIIRHSRRRCSGPPLSYSAAVTVASESLVLSAAPDHSPKLSVLILFFYSKFRSLLTVDLGTNDLKLWEFLFRIAVIME</sequence>
<dbReference type="EMBL" id="JBEAFC010000006">
    <property type="protein sequence ID" value="KAL1555029.1"/>
    <property type="molecule type" value="Genomic_DNA"/>
</dbReference>
<name>A0ABD1HFU4_SALDI</name>
<evidence type="ECO:0000313" key="2">
    <source>
        <dbReference type="Proteomes" id="UP001567538"/>
    </source>
</evidence>
<gene>
    <name evidence="1" type="ORF">AAHA92_15517</name>
</gene>
<organism evidence="1 2">
    <name type="scientific">Salvia divinorum</name>
    <name type="common">Maria pastora</name>
    <name type="synonym">Diviner's sage</name>
    <dbReference type="NCBI Taxonomy" id="28513"/>
    <lineage>
        <taxon>Eukaryota</taxon>
        <taxon>Viridiplantae</taxon>
        <taxon>Streptophyta</taxon>
        <taxon>Embryophyta</taxon>
        <taxon>Tracheophyta</taxon>
        <taxon>Spermatophyta</taxon>
        <taxon>Magnoliopsida</taxon>
        <taxon>eudicotyledons</taxon>
        <taxon>Gunneridae</taxon>
        <taxon>Pentapetalae</taxon>
        <taxon>asterids</taxon>
        <taxon>lamiids</taxon>
        <taxon>Lamiales</taxon>
        <taxon>Lamiaceae</taxon>
        <taxon>Nepetoideae</taxon>
        <taxon>Mentheae</taxon>
        <taxon>Salviinae</taxon>
        <taxon>Salvia</taxon>
        <taxon>Salvia subgen. Calosphace</taxon>
    </lineage>
</organism>
<dbReference type="AlphaFoldDB" id="A0ABD1HFU4"/>
<comment type="caution">
    <text evidence="1">The sequence shown here is derived from an EMBL/GenBank/DDBJ whole genome shotgun (WGS) entry which is preliminary data.</text>
</comment>
<proteinExistence type="predicted"/>
<accession>A0ABD1HFU4</accession>